<name>A0AAD2H4A9_9AGAR</name>
<dbReference type="AlphaFoldDB" id="A0AAD2H4A9"/>
<evidence type="ECO:0000313" key="2">
    <source>
        <dbReference type="Proteomes" id="UP001295794"/>
    </source>
</evidence>
<protein>
    <submittedName>
        <fullName evidence="1">Uncharacterized protein</fullName>
    </submittedName>
</protein>
<proteinExistence type="predicted"/>
<keyword evidence="2" id="KW-1185">Reference proteome</keyword>
<feature type="non-terminal residue" evidence="1">
    <location>
        <position position="138"/>
    </location>
</feature>
<dbReference type="Proteomes" id="UP001295794">
    <property type="component" value="Unassembled WGS sequence"/>
</dbReference>
<reference evidence="1" key="1">
    <citation type="submission" date="2023-11" db="EMBL/GenBank/DDBJ databases">
        <authorList>
            <person name="De Vega J J."/>
            <person name="De Vega J J."/>
        </authorList>
    </citation>
    <scope>NUCLEOTIDE SEQUENCE</scope>
</reference>
<sequence length="138" mass="15001">FANRLVSATYRIRCGKVLGLDSSFARSRASCPPALCSFLLASFMGMLVIRPFRCDVNAWRAERVQCVAGIGSRPAVEGVSRLISGSGQWVFSAGAYQRVHNVGRLSIHCLPCPSPLAHHDYPIPSPDRGKNRPSTGIF</sequence>
<comment type="caution">
    <text evidence="1">The sequence shown here is derived from an EMBL/GenBank/DDBJ whole genome shotgun (WGS) entry which is preliminary data.</text>
</comment>
<accession>A0AAD2H4A9</accession>
<gene>
    <name evidence="1" type="ORF">MYCIT1_LOCUS12268</name>
</gene>
<dbReference type="EMBL" id="CAVNYO010000138">
    <property type="protein sequence ID" value="CAK5268921.1"/>
    <property type="molecule type" value="Genomic_DNA"/>
</dbReference>
<organism evidence="1 2">
    <name type="scientific">Mycena citricolor</name>
    <dbReference type="NCBI Taxonomy" id="2018698"/>
    <lineage>
        <taxon>Eukaryota</taxon>
        <taxon>Fungi</taxon>
        <taxon>Dikarya</taxon>
        <taxon>Basidiomycota</taxon>
        <taxon>Agaricomycotina</taxon>
        <taxon>Agaricomycetes</taxon>
        <taxon>Agaricomycetidae</taxon>
        <taxon>Agaricales</taxon>
        <taxon>Marasmiineae</taxon>
        <taxon>Mycenaceae</taxon>
        <taxon>Mycena</taxon>
    </lineage>
</organism>
<evidence type="ECO:0000313" key="1">
    <source>
        <dbReference type="EMBL" id="CAK5268921.1"/>
    </source>
</evidence>